<evidence type="ECO:0000313" key="2">
    <source>
        <dbReference type="EMBL" id="PZO18180.1"/>
    </source>
</evidence>
<dbReference type="AlphaFoldDB" id="A0A2W4UGG7"/>
<proteinExistence type="predicted"/>
<comment type="caution">
    <text evidence="2">The sequence shown here is derived from an EMBL/GenBank/DDBJ whole genome shotgun (WGS) entry which is preliminary data.</text>
</comment>
<dbReference type="EMBL" id="QBMC01000058">
    <property type="protein sequence ID" value="PZO18180.1"/>
    <property type="molecule type" value="Genomic_DNA"/>
</dbReference>
<accession>A0A2W4UGG7</accession>
<dbReference type="InterPro" id="IPR046641">
    <property type="entry name" value="DUF6753"/>
</dbReference>
<keyword evidence="1" id="KW-0175">Coiled coil</keyword>
<reference evidence="2 3" key="2">
    <citation type="submission" date="2018-06" db="EMBL/GenBank/DDBJ databases">
        <title>Metagenomic assembly of (sub)arctic Cyanobacteria and their associated microbiome from non-axenic cultures.</title>
        <authorList>
            <person name="Baurain D."/>
        </authorList>
    </citation>
    <scope>NUCLEOTIDE SEQUENCE [LARGE SCALE GENOMIC DNA]</scope>
    <source>
        <strain evidence="2">ULC129bin1</strain>
    </source>
</reference>
<feature type="coiled-coil region" evidence="1">
    <location>
        <begin position="119"/>
        <end position="146"/>
    </location>
</feature>
<organism evidence="2 3">
    <name type="scientific">Leptolyngbya foveolarum</name>
    <dbReference type="NCBI Taxonomy" id="47253"/>
    <lineage>
        <taxon>Bacteria</taxon>
        <taxon>Bacillati</taxon>
        <taxon>Cyanobacteriota</taxon>
        <taxon>Cyanophyceae</taxon>
        <taxon>Leptolyngbyales</taxon>
        <taxon>Leptolyngbyaceae</taxon>
        <taxon>Leptolyngbya group</taxon>
        <taxon>Leptolyngbya</taxon>
    </lineage>
</organism>
<sequence length="269" mass="29789">MNPEQNGSDQSKAMTAIDALLEGKSDAFKVAVLKLCRQIGWDDDDPGLLLAIATHQLEALVKQYPEQIETVMETASQRLAANWQQVQSKLIAQSLDSTKTAHGIDNRLHEVEGLLNKKITGVEQLLQRQQTELQQASKAEQETIRQEAGSQAEILTTVFQEQSQQLKAQAEKLAAHAIAHARTAAAEQVKEITKGVRHKHYIEAGAIACGCAAALMLTSWTTAWVSRGRADDNTRWADIERWNQKQLQACVDAGTPTCNFHIEMPKEKE</sequence>
<protein>
    <submittedName>
        <fullName evidence="2">Uncharacterized protein</fullName>
    </submittedName>
</protein>
<reference evidence="3" key="1">
    <citation type="submission" date="2018-04" db="EMBL/GenBank/DDBJ databases">
        <authorList>
            <person name="Cornet L."/>
        </authorList>
    </citation>
    <scope>NUCLEOTIDE SEQUENCE [LARGE SCALE GENOMIC DNA]</scope>
</reference>
<dbReference type="Pfam" id="PF20538">
    <property type="entry name" value="DUF6753"/>
    <property type="match status" value="1"/>
</dbReference>
<gene>
    <name evidence="2" type="ORF">DCF25_10140</name>
</gene>
<evidence type="ECO:0000256" key="1">
    <source>
        <dbReference type="SAM" id="Coils"/>
    </source>
</evidence>
<name>A0A2W4UGG7_9CYAN</name>
<evidence type="ECO:0000313" key="3">
    <source>
        <dbReference type="Proteomes" id="UP000249354"/>
    </source>
</evidence>
<dbReference type="Proteomes" id="UP000249354">
    <property type="component" value="Unassembled WGS sequence"/>
</dbReference>